<reference evidence="2 3" key="1">
    <citation type="submission" date="2016-11" db="EMBL/GenBank/DDBJ databases">
        <authorList>
            <person name="Jaros S."/>
            <person name="Januszkiewicz K."/>
            <person name="Wedrychowicz H."/>
        </authorList>
    </citation>
    <scope>NUCLEOTIDE SEQUENCE [LARGE SCALE GENOMIC DNA]</scope>
    <source>
        <strain evidence="2 3">CGMCC 4.2025</strain>
    </source>
</reference>
<protein>
    <submittedName>
        <fullName evidence="2">Peptidase inhibitor I78 family protein</fullName>
    </submittedName>
</protein>
<sequence length="100" mass="10816">MAGMAPSPHSHDPDSSDQDSSAPTPGDPGDQGSPFPAPNPHDDLDAYAGLPQEQAERRAYDHGWRTVRSLPPDAVVTMEYVAGRLNFTVADGRVRRCWMG</sequence>
<keyword evidence="3" id="KW-1185">Reference proteome</keyword>
<dbReference type="AlphaFoldDB" id="A0A1M7P4B6"/>
<organism evidence="2 3">
    <name type="scientific">Actinacidiphila paucisporea</name>
    <dbReference type="NCBI Taxonomy" id="310782"/>
    <lineage>
        <taxon>Bacteria</taxon>
        <taxon>Bacillati</taxon>
        <taxon>Actinomycetota</taxon>
        <taxon>Actinomycetes</taxon>
        <taxon>Kitasatosporales</taxon>
        <taxon>Streptomycetaceae</taxon>
        <taxon>Actinacidiphila</taxon>
    </lineage>
</organism>
<dbReference type="EMBL" id="FRBI01000021">
    <property type="protein sequence ID" value="SHN11486.1"/>
    <property type="molecule type" value="Genomic_DNA"/>
</dbReference>
<evidence type="ECO:0000313" key="3">
    <source>
        <dbReference type="Proteomes" id="UP000184111"/>
    </source>
</evidence>
<evidence type="ECO:0000313" key="2">
    <source>
        <dbReference type="EMBL" id="SHN11486.1"/>
    </source>
</evidence>
<proteinExistence type="predicted"/>
<gene>
    <name evidence="2" type="ORF">SAMN05216499_12140</name>
</gene>
<dbReference type="Proteomes" id="UP000184111">
    <property type="component" value="Unassembled WGS sequence"/>
</dbReference>
<accession>A0A1M7P4B6</accession>
<name>A0A1M7P4B6_9ACTN</name>
<evidence type="ECO:0000256" key="1">
    <source>
        <dbReference type="SAM" id="MobiDB-lite"/>
    </source>
</evidence>
<dbReference type="Gene3D" id="3.30.10.10">
    <property type="entry name" value="Trypsin Inhibitor V, subunit A"/>
    <property type="match status" value="1"/>
</dbReference>
<feature type="region of interest" description="Disordered" evidence="1">
    <location>
        <begin position="1"/>
        <end position="60"/>
    </location>
</feature>